<evidence type="ECO:0000256" key="9">
    <source>
        <dbReference type="ARBA" id="ARBA00022723"/>
    </source>
</evidence>
<evidence type="ECO:0000256" key="10">
    <source>
        <dbReference type="ARBA" id="ARBA00022842"/>
    </source>
</evidence>
<keyword evidence="10 13" id="KW-0460">Magnesium</keyword>
<comment type="pathway">
    <text evidence="3 13">Cofactor biosynthesis; molybdopterin biosynthesis.</text>
</comment>
<dbReference type="PANTHER" id="PTHR10192:SF5">
    <property type="entry name" value="GEPHYRIN"/>
    <property type="match status" value="1"/>
</dbReference>
<comment type="function">
    <text evidence="2 13">Catalyzes the insertion of molybdate into adenylated molybdopterin with the concomitant release of AMP.</text>
</comment>
<dbReference type="FunFam" id="3.40.980.10:FF:000004">
    <property type="entry name" value="Molybdopterin molybdenumtransferase"/>
    <property type="match status" value="1"/>
</dbReference>
<dbReference type="CDD" id="cd00887">
    <property type="entry name" value="MoeA"/>
    <property type="match status" value="1"/>
</dbReference>
<dbReference type="SUPFAM" id="SSF63867">
    <property type="entry name" value="MoeA C-terminal domain-like"/>
    <property type="match status" value="1"/>
</dbReference>
<dbReference type="GO" id="GO:0046872">
    <property type="term" value="F:metal ion binding"/>
    <property type="evidence" value="ECO:0007669"/>
    <property type="project" value="UniProtKB-UniRule"/>
</dbReference>
<keyword evidence="11 13" id="KW-0501">Molybdenum cofactor biosynthesis</keyword>
<dbReference type="Gene3D" id="3.40.980.10">
    <property type="entry name" value="MoaB/Mog-like domain"/>
    <property type="match status" value="1"/>
</dbReference>
<sequence length="426" mass="45064">MTQATAAPMGDRKHEDHDAKPLTLERARERILDEVQPLREETCVALADALGRVPARDIPSPIAVPGQDNAAMDGYALATRELPADAPAHLAVAGMARAGVPFQGPRPEGSCVRIMTGAVLPPDCDAVVMQERVQTQPGGQVLIPPGIRPGENVRRAGEDLQPGQTLLPAGERIDGPRLGLLASAGITQVTVLRRPRVALFSTGDELAAPGQPLAPGQIHDSNGPALRGLLTALGMEVLDLGRVSDAPGALEEALGQAGARADLVITTGGVSVGEADHVRRVLHRVGRVAFWKVAVKPGKPLAFGRVGDAVFFGLPGNPVSAMVTFCQLVQPALLRLMGVSHPAPPAGFQVPCATRLHKRPGRLEFQRGRLERDPHGRLRVRAMDHQGSGVLRSMREADCFIVLPPEGGTLEPGELVEVQPFRGVMP</sequence>
<dbReference type="GO" id="GO:0005829">
    <property type="term" value="C:cytosol"/>
    <property type="evidence" value="ECO:0007669"/>
    <property type="project" value="TreeGrafter"/>
</dbReference>
<dbReference type="RefSeq" id="WP_244887810.1">
    <property type="nucleotide sequence ID" value="NZ_FOUO01000002.1"/>
</dbReference>
<dbReference type="PANTHER" id="PTHR10192">
    <property type="entry name" value="MOLYBDOPTERIN BIOSYNTHESIS PROTEIN"/>
    <property type="match status" value="1"/>
</dbReference>
<evidence type="ECO:0000256" key="11">
    <source>
        <dbReference type="ARBA" id="ARBA00023150"/>
    </source>
</evidence>
<dbReference type="Gene3D" id="2.170.190.11">
    <property type="entry name" value="Molybdopterin biosynthesis moea protein, domain 3"/>
    <property type="match status" value="1"/>
</dbReference>
<reference evidence="16 17" key="1">
    <citation type="submission" date="2016-10" db="EMBL/GenBank/DDBJ databases">
        <authorList>
            <person name="de Groot N.N."/>
        </authorList>
    </citation>
    <scope>NUCLEOTIDE SEQUENCE [LARGE SCALE GENOMIC DNA]</scope>
    <source>
        <strain evidence="16 17">DSM 4180</strain>
    </source>
</reference>
<dbReference type="InterPro" id="IPR036135">
    <property type="entry name" value="MoeA_linker/N_sf"/>
</dbReference>
<evidence type="ECO:0000256" key="12">
    <source>
        <dbReference type="ARBA" id="ARBA00047317"/>
    </source>
</evidence>
<keyword evidence="8 13" id="KW-0808">Transferase</keyword>
<keyword evidence="17" id="KW-1185">Reference proteome</keyword>
<dbReference type="FunFam" id="2.40.340.10:FF:000003">
    <property type="entry name" value="Molybdopterin molybdenumtransferase"/>
    <property type="match status" value="1"/>
</dbReference>
<dbReference type="NCBIfam" id="NF045515">
    <property type="entry name" value="Glp_gephyrin"/>
    <property type="match status" value="1"/>
</dbReference>
<evidence type="ECO:0000256" key="2">
    <source>
        <dbReference type="ARBA" id="ARBA00002901"/>
    </source>
</evidence>
<dbReference type="SUPFAM" id="SSF63882">
    <property type="entry name" value="MoeA N-terminal region -like"/>
    <property type="match status" value="1"/>
</dbReference>
<dbReference type="Gene3D" id="2.40.340.10">
    <property type="entry name" value="MoeA, C-terminal, domain IV"/>
    <property type="match status" value="1"/>
</dbReference>
<comment type="cofactor">
    <cofactor evidence="1 13">
        <name>Mg(2+)</name>
        <dbReference type="ChEBI" id="CHEBI:18420"/>
    </cofactor>
</comment>
<dbReference type="Pfam" id="PF03454">
    <property type="entry name" value="MoeA_C"/>
    <property type="match status" value="1"/>
</dbReference>
<dbReference type="InterPro" id="IPR036425">
    <property type="entry name" value="MoaB/Mog-like_dom_sf"/>
</dbReference>
<dbReference type="GO" id="GO:0006777">
    <property type="term" value="P:Mo-molybdopterin cofactor biosynthetic process"/>
    <property type="evidence" value="ECO:0007669"/>
    <property type="project" value="UniProtKB-UniRule"/>
</dbReference>
<evidence type="ECO:0000313" key="16">
    <source>
        <dbReference type="EMBL" id="SFM29355.1"/>
    </source>
</evidence>
<evidence type="ECO:0000256" key="6">
    <source>
        <dbReference type="ARBA" id="ARBA00021108"/>
    </source>
</evidence>
<dbReference type="SUPFAM" id="SSF53218">
    <property type="entry name" value="Molybdenum cofactor biosynthesis proteins"/>
    <property type="match status" value="1"/>
</dbReference>
<dbReference type="EC" id="2.10.1.1" evidence="5 13"/>
<dbReference type="PROSITE" id="PS01079">
    <property type="entry name" value="MOCF_BIOSYNTHESIS_2"/>
    <property type="match status" value="1"/>
</dbReference>
<evidence type="ECO:0000256" key="8">
    <source>
        <dbReference type="ARBA" id="ARBA00022679"/>
    </source>
</evidence>
<keyword evidence="9 13" id="KW-0479">Metal-binding</keyword>
<proteinExistence type="inferred from homology"/>
<evidence type="ECO:0000256" key="1">
    <source>
        <dbReference type="ARBA" id="ARBA00001946"/>
    </source>
</evidence>
<accession>A0A1I4PPP7</accession>
<dbReference type="AlphaFoldDB" id="A0A1I4PPP7"/>
<dbReference type="Gene3D" id="3.90.105.10">
    <property type="entry name" value="Molybdopterin biosynthesis moea protein, domain 2"/>
    <property type="match status" value="1"/>
</dbReference>
<dbReference type="InterPro" id="IPR036688">
    <property type="entry name" value="MoeA_C_domain_IV_sf"/>
</dbReference>
<protein>
    <recommendedName>
        <fullName evidence="6 13">Molybdopterin molybdenumtransferase</fullName>
        <ecNumber evidence="5 13">2.10.1.1</ecNumber>
    </recommendedName>
</protein>
<dbReference type="Pfam" id="PF00994">
    <property type="entry name" value="MoCF_biosynth"/>
    <property type="match status" value="1"/>
</dbReference>
<evidence type="ECO:0000256" key="13">
    <source>
        <dbReference type="RuleBase" id="RU365090"/>
    </source>
</evidence>
<dbReference type="InterPro" id="IPR008284">
    <property type="entry name" value="MoCF_biosynth_CS"/>
</dbReference>
<evidence type="ECO:0000259" key="15">
    <source>
        <dbReference type="SMART" id="SM00852"/>
    </source>
</evidence>
<dbReference type="NCBIfam" id="TIGR00177">
    <property type="entry name" value="molyb_syn"/>
    <property type="match status" value="1"/>
</dbReference>
<feature type="region of interest" description="Disordered" evidence="14">
    <location>
        <begin position="1"/>
        <end position="20"/>
    </location>
</feature>
<dbReference type="InterPro" id="IPR001453">
    <property type="entry name" value="MoaB/Mog_dom"/>
</dbReference>
<dbReference type="SMART" id="SM00852">
    <property type="entry name" value="MoCF_biosynth"/>
    <property type="match status" value="1"/>
</dbReference>
<evidence type="ECO:0000256" key="4">
    <source>
        <dbReference type="ARBA" id="ARBA00010763"/>
    </source>
</evidence>
<evidence type="ECO:0000256" key="14">
    <source>
        <dbReference type="SAM" id="MobiDB-lite"/>
    </source>
</evidence>
<dbReference type="STRING" id="195064.SAMN05421721_10292"/>
<dbReference type="GO" id="GO:0061599">
    <property type="term" value="F:molybdopterin molybdotransferase activity"/>
    <property type="evidence" value="ECO:0007669"/>
    <property type="project" value="UniProtKB-UniRule"/>
</dbReference>
<feature type="domain" description="MoaB/Mog" evidence="15">
    <location>
        <begin position="198"/>
        <end position="335"/>
    </location>
</feature>
<evidence type="ECO:0000256" key="5">
    <source>
        <dbReference type="ARBA" id="ARBA00013269"/>
    </source>
</evidence>
<evidence type="ECO:0000313" key="17">
    <source>
        <dbReference type="Proteomes" id="UP000199556"/>
    </source>
</evidence>
<gene>
    <name evidence="16" type="ORF">SAMN05421721_10292</name>
</gene>
<dbReference type="Pfam" id="PF03453">
    <property type="entry name" value="MoeA_N"/>
    <property type="match status" value="1"/>
</dbReference>
<name>A0A1I4PPP7_ECTMO</name>
<dbReference type="EMBL" id="FOUO01000002">
    <property type="protein sequence ID" value="SFM29355.1"/>
    <property type="molecule type" value="Genomic_DNA"/>
</dbReference>
<dbReference type="UniPathway" id="UPA00344"/>
<comment type="similarity">
    <text evidence="4 13">Belongs to the MoeA family.</text>
</comment>
<dbReference type="Proteomes" id="UP000199556">
    <property type="component" value="Unassembled WGS sequence"/>
</dbReference>
<comment type="catalytic activity">
    <reaction evidence="12">
        <text>adenylyl-molybdopterin + molybdate = Mo-molybdopterin + AMP + H(+)</text>
        <dbReference type="Rhea" id="RHEA:35047"/>
        <dbReference type="ChEBI" id="CHEBI:15378"/>
        <dbReference type="ChEBI" id="CHEBI:36264"/>
        <dbReference type="ChEBI" id="CHEBI:62727"/>
        <dbReference type="ChEBI" id="CHEBI:71302"/>
        <dbReference type="ChEBI" id="CHEBI:456215"/>
        <dbReference type="EC" id="2.10.1.1"/>
    </reaction>
</comment>
<dbReference type="InterPro" id="IPR005111">
    <property type="entry name" value="MoeA_C_domain_IV"/>
</dbReference>
<dbReference type="InterPro" id="IPR005110">
    <property type="entry name" value="MoeA_linker/N"/>
</dbReference>
<keyword evidence="7 13" id="KW-0500">Molybdenum</keyword>
<organism evidence="16 17">
    <name type="scientific">Ectothiorhodospira mobilis</name>
    <dbReference type="NCBI Taxonomy" id="195064"/>
    <lineage>
        <taxon>Bacteria</taxon>
        <taxon>Pseudomonadati</taxon>
        <taxon>Pseudomonadota</taxon>
        <taxon>Gammaproteobacteria</taxon>
        <taxon>Chromatiales</taxon>
        <taxon>Ectothiorhodospiraceae</taxon>
        <taxon>Ectothiorhodospira</taxon>
    </lineage>
</organism>
<dbReference type="InterPro" id="IPR038987">
    <property type="entry name" value="MoeA-like"/>
</dbReference>
<feature type="compositionally biased region" description="Basic and acidic residues" evidence="14">
    <location>
        <begin position="10"/>
        <end position="20"/>
    </location>
</feature>
<evidence type="ECO:0000256" key="3">
    <source>
        <dbReference type="ARBA" id="ARBA00005046"/>
    </source>
</evidence>
<evidence type="ECO:0000256" key="7">
    <source>
        <dbReference type="ARBA" id="ARBA00022505"/>
    </source>
</evidence>